<dbReference type="RefSeq" id="WP_081183325.1">
    <property type="nucleotide sequence ID" value="NZ_MJEA01000004.1"/>
</dbReference>
<evidence type="ECO:0000313" key="3">
    <source>
        <dbReference type="Proteomes" id="UP000192477"/>
    </source>
</evidence>
<dbReference type="STRING" id="112904.BH747_05935"/>
<sequence>MVEKIILGTYTRRVSEGIYTIELDTEKEELTGLKLATKENSPTYLAKSEAGYLYNVTSIDGLGGIGAYDSNFHFLNAVTESGAPLCYVAVDEVRQLVYGANYHKGEVNVYRILDNGGLEATDAVFHQEETGPHKNQDHAHVHYTDLTPDNRLVVCDLGTDRVYTYDVSNEGKLSLISEFVVDPGTGPRHLVFHPINKTIAYLFGELDSTVRVLTYNKEQGTFEEKQKISTLPENFNEENGGAAIRVSKDGRFVYASNRGHNSIAVFAVSEKDQTLERIQIIATEGDFPRDFALSPDNNYVVCANQNSDNLTLYYRHENTGLLELRQKDIYAPECVCVYFDRSIEK</sequence>
<dbReference type="InterPro" id="IPR019405">
    <property type="entry name" value="Lactonase_7-beta_prop"/>
</dbReference>
<dbReference type="Proteomes" id="UP000192477">
    <property type="component" value="Unassembled WGS sequence"/>
</dbReference>
<proteinExistence type="inferred from homology"/>
<dbReference type="InterPro" id="IPR050282">
    <property type="entry name" value="Cycloisomerase_2"/>
</dbReference>
<dbReference type="AlphaFoldDB" id="A0A1V8YD73"/>
<comment type="similarity">
    <text evidence="1">Belongs to the cycloisomerase 2 family.</text>
</comment>
<dbReference type="Pfam" id="PF10282">
    <property type="entry name" value="Lactonase"/>
    <property type="match status" value="1"/>
</dbReference>
<comment type="caution">
    <text evidence="2">The sequence shown here is derived from an EMBL/GenBank/DDBJ whole genome shotgun (WGS) entry which is preliminary data.</text>
</comment>
<dbReference type="PANTHER" id="PTHR30344">
    <property type="entry name" value="6-PHOSPHOGLUCONOLACTONASE-RELATED"/>
    <property type="match status" value="1"/>
</dbReference>
<gene>
    <name evidence="2" type="ORF">BH747_05935</name>
</gene>
<evidence type="ECO:0000313" key="2">
    <source>
        <dbReference type="EMBL" id="OQO70560.1"/>
    </source>
</evidence>
<name>A0A1V8YD73_9ENTE</name>
<dbReference type="InterPro" id="IPR015943">
    <property type="entry name" value="WD40/YVTN_repeat-like_dom_sf"/>
</dbReference>
<evidence type="ECO:0000256" key="1">
    <source>
        <dbReference type="ARBA" id="ARBA00005564"/>
    </source>
</evidence>
<organism evidence="2 3">
    <name type="scientific">Enterococcus villorum</name>
    <dbReference type="NCBI Taxonomy" id="112904"/>
    <lineage>
        <taxon>Bacteria</taxon>
        <taxon>Bacillati</taxon>
        <taxon>Bacillota</taxon>
        <taxon>Bacilli</taxon>
        <taxon>Lactobacillales</taxon>
        <taxon>Enterococcaceae</taxon>
        <taxon>Enterococcus</taxon>
    </lineage>
</organism>
<accession>A0A1V8YD73</accession>
<evidence type="ECO:0008006" key="4">
    <source>
        <dbReference type="Google" id="ProtNLM"/>
    </source>
</evidence>
<dbReference type="InterPro" id="IPR011048">
    <property type="entry name" value="Haem_d1_sf"/>
</dbReference>
<dbReference type="PANTHER" id="PTHR30344:SF1">
    <property type="entry name" value="6-PHOSPHOGLUCONOLACTONASE"/>
    <property type="match status" value="1"/>
</dbReference>
<dbReference type="EMBL" id="MJEA01000004">
    <property type="protein sequence ID" value="OQO70560.1"/>
    <property type="molecule type" value="Genomic_DNA"/>
</dbReference>
<reference evidence="2 3" key="1">
    <citation type="journal article" date="2017" name="BMC Microbiol.">
        <title>Comparative genomics of Enterococcus spp. isolated from bovine feces.</title>
        <authorList>
            <person name="Beukers A.G."/>
            <person name="Zaheer R."/>
            <person name="Goji N."/>
            <person name="Amoako K.K."/>
            <person name="Chaves A.V."/>
            <person name="Ward M.P."/>
            <person name="McAllister T.A."/>
        </authorList>
    </citation>
    <scope>NUCLEOTIDE SEQUENCE [LARGE SCALE GENOMIC DNA]</scope>
    <source>
        <strain evidence="2 3">F1129D 143</strain>
    </source>
</reference>
<dbReference type="Gene3D" id="2.130.10.10">
    <property type="entry name" value="YVTN repeat-like/Quinoprotein amine dehydrogenase"/>
    <property type="match status" value="1"/>
</dbReference>
<protein>
    <recommendedName>
        <fullName evidence="4">6-phosphogluconolactonase</fullName>
    </recommendedName>
</protein>
<dbReference type="SUPFAM" id="SSF51004">
    <property type="entry name" value="C-terminal (heme d1) domain of cytochrome cd1-nitrite reductase"/>
    <property type="match status" value="1"/>
</dbReference>
<dbReference type="OrthoDB" id="9790815at2"/>
<dbReference type="GO" id="GO:0017057">
    <property type="term" value="F:6-phosphogluconolactonase activity"/>
    <property type="evidence" value="ECO:0007669"/>
    <property type="project" value="TreeGrafter"/>
</dbReference>
<dbReference type="GO" id="GO:0005829">
    <property type="term" value="C:cytosol"/>
    <property type="evidence" value="ECO:0007669"/>
    <property type="project" value="TreeGrafter"/>
</dbReference>